<dbReference type="InterPro" id="IPR024932">
    <property type="entry name" value="ApbE"/>
</dbReference>
<comment type="cofactor">
    <cofactor evidence="1">
        <name>Mg(2+)</name>
        <dbReference type="ChEBI" id="CHEBI:18420"/>
    </cofactor>
</comment>
<evidence type="ECO:0000256" key="6">
    <source>
        <dbReference type="ARBA" id="ARBA00022723"/>
    </source>
</evidence>
<reference evidence="12" key="1">
    <citation type="journal article" date="2019" name="Int. J. Syst. Evol. Microbiol.">
        <title>The Global Catalogue of Microorganisms (GCM) 10K type strain sequencing project: providing services to taxonomists for standard genome sequencing and annotation.</title>
        <authorList>
            <consortium name="The Broad Institute Genomics Platform"/>
            <consortium name="The Broad Institute Genome Sequencing Center for Infectious Disease"/>
            <person name="Wu L."/>
            <person name="Ma J."/>
        </authorList>
    </citation>
    <scope>NUCLEOTIDE SEQUENCE [LARGE SCALE GENOMIC DNA]</scope>
    <source>
        <strain evidence="12">CGMCC 4.7289</strain>
    </source>
</reference>
<evidence type="ECO:0000256" key="7">
    <source>
        <dbReference type="ARBA" id="ARBA00022827"/>
    </source>
</evidence>
<comment type="catalytic activity">
    <reaction evidence="10">
        <text>L-threonyl-[protein] + FAD = FMN-L-threonyl-[protein] + AMP + H(+)</text>
        <dbReference type="Rhea" id="RHEA:36847"/>
        <dbReference type="Rhea" id="RHEA-COMP:11060"/>
        <dbReference type="Rhea" id="RHEA-COMP:11061"/>
        <dbReference type="ChEBI" id="CHEBI:15378"/>
        <dbReference type="ChEBI" id="CHEBI:30013"/>
        <dbReference type="ChEBI" id="CHEBI:57692"/>
        <dbReference type="ChEBI" id="CHEBI:74257"/>
        <dbReference type="ChEBI" id="CHEBI:456215"/>
        <dbReference type="EC" id="2.7.1.180"/>
    </reaction>
</comment>
<evidence type="ECO:0000256" key="8">
    <source>
        <dbReference type="ARBA" id="ARBA00022842"/>
    </source>
</evidence>
<organism evidence="11 12">
    <name type="scientific">Hamadaea flava</name>
    <dbReference type="NCBI Taxonomy" id="1742688"/>
    <lineage>
        <taxon>Bacteria</taxon>
        <taxon>Bacillati</taxon>
        <taxon>Actinomycetota</taxon>
        <taxon>Actinomycetes</taxon>
        <taxon>Micromonosporales</taxon>
        <taxon>Micromonosporaceae</taxon>
        <taxon>Hamadaea</taxon>
    </lineage>
</organism>
<keyword evidence="6" id="KW-0479">Metal-binding</keyword>
<evidence type="ECO:0000256" key="10">
    <source>
        <dbReference type="ARBA" id="ARBA00048540"/>
    </source>
</evidence>
<comment type="caution">
    <text evidence="11">The sequence shown here is derived from an EMBL/GenBank/DDBJ whole genome shotgun (WGS) entry which is preliminary data.</text>
</comment>
<dbReference type="EC" id="2.7.1.180" evidence="2"/>
<evidence type="ECO:0000313" key="12">
    <source>
        <dbReference type="Proteomes" id="UP001595816"/>
    </source>
</evidence>
<protein>
    <recommendedName>
        <fullName evidence="3">FAD:protein FMN transferase</fullName>
        <ecNumber evidence="2">2.7.1.180</ecNumber>
    </recommendedName>
    <alternativeName>
        <fullName evidence="9">Flavin transferase</fullName>
    </alternativeName>
</protein>
<dbReference type="Pfam" id="PF02424">
    <property type="entry name" value="ApbE"/>
    <property type="match status" value="2"/>
</dbReference>
<dbReference type="PANTHER" id="PTHR30040:SF2">
    <property type="entry name" value="FAD:PROTEIN FMN TRANSFERASE"/>
    <property type="match status" value="1"/>
</dbReference>
<dbReference type="Gene3D" id="3.10.520.10">
    <property type="entry name" value="ApbE-like domains"/>
    <property type="match status" value="2"/>
</dbReference>
<dbReference type="RefSeq" id="WP_253762814.1">
    <property type="nucleotide sequence ID" value="NZ_JAMZDZ010000001.1"/>
</dbReference>
<name>A0ABV8LX89_9ACTN</name>
<evidence type="ECO:0000256" key="1">
    <source>
        <dbReference type="ARBA" id="ARBA00001946"/>
    </source>
</evidence>
<dbReference type="SUPFAM" id="SSF143631">
    <property type="entry name" value="ApbE-like"/>
    <property type="match status" value="1"/>
</dbReference>
<proteinExistence type="predicted"/>
<dbReference type="InterPro" id="IPR003374">
    <property type="entry name" value="ApbE-like_sf"/>
</dbReference>
<keyword evidence="4" id="KW-0285">Flavoprotein</keyword>
<gene>
    <name evidence="11" type="ORF">ACFOZ4_30730</name>
</gene>
<dbReference type="EMBL" id="JBHSAY010000020">
    <property type="protein sequence ID" value="MFC4135008.1"/>
    <property type="molecule type" value="Genomic_DNA"/>
</dbReference>
<evidence type="ECO:0000256" key="4">
    <source>
        <dbReference type="ARBA" id="ARBA00022630"/>
    </source>
</evidence>
<keyword evidence="8" id="KW-0460">Magnesium</keyword>
<keyword evidence="7" id="KW-0274">FAD</keyword>
<dbReference type="GO" id="GO:0016740">
    <property type="term" value="F:transferase activity"/>
    <property type="evidence" value="ECO:0007669"/>
    <property type="project" value="UniProtKB-KW"/>
</dbReference>
<evidence type="ECO:0000256" key="3">
    <source>
        <dbReference type="ARBA" id="ARBA00016337"/>
    </source>
</evidence>
<keyword evidence="5 11" id="KW-0808">Transferase</keyword>
<dbReference type="Proteomes" id="UP001595816">
    <property type="component" value="Unassembled WGS sequence"/>
</dbReference>
<evidence type="ECO:0000256" key="9">
    <source>
        <dbReference type="ARBA" id="ARBA00031306"/>
    </source>
</evidence>
<evidence type="ECO:0000313" key="11">
    <source>
        <dbReference type="EMBL" id="MFC4135008.1"/>
    </source>
</evidence>
<keyword evidence="12" id="KW-1185">Reference proteome</keyword>
<accession>A0ABV8LX89</accession>
<dbReference type="PANTHER" id="PTHR30040">
    <property type="entry name" value="THIAMINE BIOSYNTHESIS LIPOPROTEIN APBE"/>
    <property type="match status" value="1"/>
</dbReference>
<evidence type="ECO:0000256" key="2">
    <source>
        <dbReference type="ARBA" id="ARBA00011955"/>
    </source>
</evidence>
<sequence>MTVPAAGFVQRAWVEQIMGLPISVHLRGADPATPAVEAAVTAYFAELRRADDIFSTYRADSEISRWQRGELTLAAADPLLGRVLASCDQAFVRTSGFFDARSLPDPLGGAPRTDPSGLVKGWAVERAARRLPADHGWCVNAGGDVLVHAPDGLPAWRLGVEDPMRDDKILRAVTMRRGALATSGTRHRGTHIVDPHTGQPPIGLRQVSVLGPELLWADVYATAAFARGTSALEWLATLDGYEGLVVTSEGRVHSTPGWPIA</sequence>
<evidence type="ECO:0000256" key="5">
    <source>
        <dbReference type="ARBA" id="ARBA00022679"/>
    </source>
</evidence>